<dbReference type="EMBL" id="PP511520">
    <property type="protein sequence ID" value="XCD04954.1"/>
    <property type="molecule type" value="Genomic_DNA"/>
</dbReference>
<organism evidence="1">
    <name type="scientific">Dulem virus 41</name>
    <dbReference type="NCBI Taxonomy" id="3145759"/>
    <lineage>
        <taxon>Viruses</taxon>
        <taxon>Duplodnaviria</taxon>
        <taxon>Heunggongvirae</taxon>
        <taxon>Uroviricota</taxon>
        <taxon>Caudoviricetes</taxon>
    </lineage>
</organism>
<reference evidence="1" key="1">
    <citation type="submission" date="2024-03" db="EMBL/GenBank/DDBJ databases">
        <title>Diverse circular DNA viruses in blood, oral, and fecal samples of captive lemurs.</title>
        <authorList>
            <person name="Paietta E.N."/>
            <person name="Kraberger S."/>
            <person name="Lund M.C."/>
            <person name="Custer J.M."/>
            <person name="Vargas K.M."/>
            <person name="Ehmke E.E."/>
            <person name="Yoder A.D."/>
            <person name="Varsani A."/>
        </authorList>
    </citation>
    <scope>NUCLEOTIDE SEQUENCE</scope>
    <source>
        <strain evidence="1">Duke_24FS_1</strain>
    </source>
</reference>
<name>A0AAU8AY61_9CAUD</name>
<proteinExistence type="predicted"/>
<protein>
    <recommendedName>
        <fullName evidence="2">Phage protein</fullName>
    </recommendedName>
</protein>
<evidence type="ECO:0008006" key="2">
    <source>
        <dbReference type="Google" id="ProtNLM"/>
    </source>
</evidence>
<sequence length="78" mass="9201">MKRKVRKQDRPGYIYKYPVGTKVRIKDNVECHPDFHKGGLLVFQDESYVDDDEYPVGINIMGLGTCYMFHPDEYEIIK</sequence>
<accession>A0AAU8AY61</accession>
<evidence type="ECO:0000313" key="1">
    <source>
        <dbReference type="EMBL" id="XCD04954.1"/>
    </source>
</evidence>